<comment type="caution">
    <text evidence="2">The sequence shown here is derived from an EMBL/GenBank/DDBJ whole genome shotgun (WGS) entry which is preliminary data.</text>
</comment>
<evidence type="ECO:0000313" key="2">
    <source>
        <dbReference type="EMBL" id="GEB20793.1"/>
    </source>
</evidence>
<evidence type="ECO:0000256" key="1">
    <source>
        <dbReference type="SAM" id="MobiDB-lite"/>
    </source>
</evidence>
<reference evidence="2 3" key="1">
    <citation type="submission" date="2019-06" db="EMBL/GenBank/DDBJ databases">
        <title>Whole genome shotgun sequence of Paenarthrobacter aurescens NBRC 12136.</title>
        <authorList>
            <person name="Hosoyama A."/>
            <person name="Uohara A."/>
            <person name="Ohji S."/>
            <person name="Ichikawa N."/>
        </authorList>
    </citation>
    <scope>NUCLEOTIDE SEQUENCE [LARGE SCALE GENOMIC DNA]</scope>
    <source>
        <strain evidence="2 3">NBRC 12136</strain>
    </source>
</reference>
<dbReference type="Proteomes" id="UP000317715">
    <property type="component" value="Unassembled WGS sequence"/>
</dbReference>
<sequence>MLAPDSLAEHECILGSDGDDEGKAGGHAEAGGLEEVSKVHLSKVRFARVIRPAKEF</sequence>
<name>A0A4Y3NHV0_PAEAU</name>
<protein>
    <submittedName>
        <fullName evidence="2">Uncharacterized protein</fullName>
    </submittedName>
</protein>
<keyword evidence="3" id="KW-1185">Reference proteome</keyword>
<organism evidence="2 3">
    <name type="scientific">Paenarthrobacter aurescens</name>
    <name type="common">Arthrobacter aurescens</name>
    <dbReference type="NCBI Taxonomy" id="43663"/>
    <lineage>
        <taxon>Bacteria</taxon>
        <taxon>Bacillati</taxon>
        <taxon>Actinomycetota</taxon>
        <taxon>Actinomycetes</taxon>
        <taxon>Micrococcales</taxon>
        <taxon>Micrococcaceae</taxon>
        <taxon>Paenarthrobacter</taxon>
    </lineage>
</organism>
<evidence type="ECO:0000313" key="3">
    <source>
        <dbReference type="Proteomes" id="UP000317715"/>
    </source>
</evidence>
<gene>
    <name evidence="2" type="ORF">AAU01_35480</name>
</gene>
<dbReference type="EMBL" id="BJMD01000026">
    <property type="protein sequence ID" value="GEB20793.1"/>
    <property type="molecule type" value="Genomic_DNA"/>
</dbReference>
<dbReference type="AlphaFoldDB" id="A0A4Y3NHV0"/>
<feature type="region of interest" description="Disordered" evidence="1">
    <location>
        <begin position="1"/>
        <end position="32"/>
    </location>
</feature>
<proteinExistence type="predicted"/>
<accession>A0A4Y3NHV0</accession>